<evidence type="ECO:0000313" key="2">
    <source>
        <dbReference type="Proteomes" id="UP000231538"/>
    </source>
</evidence>
<gene>
    <name evidence="1" type="ORF">COX89_00065</name>
</gene>
<accession>A0A2M7V0F1</accession>
<organism evidence="1 2">
    <name type="scientific">Candidatus Nealsonbacteria bacterium CG_4_10_14_0_2_um_filter_37_10</name>
    <dbReference type="NCBI Taxonomy" id="1974679"/>
    <lineage>
        <taxon>Bacteria</taxon>
        <taxon>Candidatus Nealsoniibacteriota</taxon>
    </lineage>
</organism>
<proteinExistence type="predicted"/>
<sequence>MRILYYVEIIHGKLDLGSLGEEVSQASQRIMGRQKTIQLQKQTENLWIVLKKEIEKLDLDYQKLVVFQDGLPDTEPQLIQRIIEEGAKKGSPNYLLLQKLKDKGATIVGTEDPKLLMEEYKMAQEEFKERNLYRQRQLVIAHRAKKVQLIRERDKFIAQKIDQNLTEGRVGIVFMGMIHKVKERLPSDIQVKLIDLIPLEVRSLFQPLL</sequence>
<dbReference type="AlphaFoldDB" id="A0A2M7V0F1"/>
<dbReference type="Proteomes" id="UP000231538">
    <property type="component" value="Unassembled WGS sequence"/>
</dbReference>
<protein>
    <submittedName>
        <fullName evidence="1">Uncharacterized protein</fullName>
    </submittedName>
</protein>
<evidence type="ECO:0000313" key="1">
    <source>
        <dbReference type="EMBL" id="PIZ89700.1"/>
    </source>
</evidence>
<name>A0A2M7V0F1_9BACT</name>
<reference evidence="2" key="1">
    <citation type="submission" date="2017-09" db="EMBL/GenBank/DDBJ databases">
        <title>Depth-based differentiation of microbial function through sediment-hosted aquifers and enrichment of novel symbionts in the deep terrestrial subsurface.</title>
        <authorList>
            <person name="Probst A.J."/>
            <person name="Ladd B."/>
            <person name="Jarett J.K."/>
            <person name="Geller-Mcgrath D.E."/>
            <person name="Sieber C.M.K."/>
            <person name="Emerson J.B."/>
            <person name="Anantharaman K."/>
            <person name="Thomas B.C."/>
            <person name="Malmstrom R."/>
            <person name="Stieglmeier M."/>
            <person name="Klingl A."/>
            <person name="Woyke T."/>
            <person name="Ryan C.M."/>
            <person name="Banfield J.F."/>
        </authorList>
    </citation>
    <scope>NUCLEOTIDE SEQUENCE [LARGE SCALE GENOMIC DNA]</scope>
</reference>
<comment type="caution">
    <text evidence="1">The sequence shown here is derived from an EMBL/GenBank/DDBJ whole genome shotgun (WGS) entry which is preliminary data.</text>
</comment>
<dbReference type="EMBL" id="PFPC01000003">
    <property type="protein sequence ID" value="PIZ89700.1"/>
    <property type="molecule type" value="Genomic_DNA"/>
</dbReference>